<organism evidence="1 2">
    <name type="scientific">Sporolactobacillus terrae</name>
    <dbReference type="NCBI Taxonomy" id="269673"/>
    <lineage>
        <taxon>Bacteria</taxon>
        <taxon>Bacillati</taxon>
        <taxon>Bacillota</taxon>
        <taxon>Bacilli</taxon>
        <taxon>Bacillales</taxon>
        <taxon>Sporolactobacillaceae</taxon>
        <taxon>Sporolactobacillus</taxon>
    </lineage>
</organism>
<protein>
    <submittedName>
        <fullName evidence="1">Uncharacterized protein</fullName>
    </submittedName>
</protein>
<name>A0ABX5QA69_9BACL</name>
<dbReference type="Proteomes" id="UP000285882">
    <property type="component" value="Chromosome"/>
</dbReference>
<proteinExistence type="predicted"/>
<reference evidence="1 2" key="1">
    <citation type="submission" date="2018-01" db="EMBL/GenBank/DDBJ databases">
        <title>Complete genome sequencing of Sporolactobacillus terrae DLG3.</title>
        <authorList>
            <person name="Nam Y.-D."/>
            <person name="Kang J."/>
            <person name="Chung W.-H."/>
        </authorList>
    </citation>
    <scope>NUCLEOTIDE SEQUENCE [LARGE SCALE GENOMIC DNA]</scope>
    <source>
        <strain evidence="1 2">DLG3</strain>
    </source>
</reference>
<dbReference type="RefSeq" id="WP_164875502.1">
    <property type="nucleotide sequence ID" value="NZ_CP025689.1"/>
</dbReference>
<keyword evidence="2" id="KW-1185">Reference proteome</keyword>
<accession>A0ABX5QA69</accession>
<sequence>MRVRMKLSRITVLAFHEFRRIKYEGEELKPSNGYVLNSAYEMLLPKLNVIDWQAVNKKYIPNVSDNKDVTITKISTTLNMKESISQGIDDLQNLFKRDFDTDRVFKSFVVKLILFAAILDLNGELPLKKG</sequence>
<gene>
    <name evidence="1" type="ORF">C0674_13515</name>
</gene>
<evidence type="ECO:0000313" key="1">
    <source>
        <dbReference type="EMBL" id="QAA23535.1"/>
    </source>
</evidence>
<evidence type="ECO:0000313" key="2">
    <source>
        <dbReference type="Proteomes" id="UP000285882"/>
    </source>
</evidence>
<dbReference type="EMBL" id="CP025688">
    <property type="protein sequence ID" value="QAA23535.1"/>
    <property type="molecule type" value="Genomic_DNA"/>
</dbReference>